<name>A0A0M3IPR3_ASCLU</name>
<accession>A0A0M3IPR3</accession>
<evidence type="ECO:0000313" key="2">
    <source>
        <dbReference type="WBParaSite" id="ALUE_0002074101-mRNA-1"/>
    </source>
</evidence>
<protein>
    <submittedName>
        <fullName evidence="2">Uncharacterized protein</fullName>
    </submittedName>
</protein>
<evidence type="ECO:0000313" key="1">
    <source>
        <dbReference type="Proteomes" id="UP000036681"/>
    </source>
</evidence>
<proteinExistence type="predicted"/>
<reference evidence="2" key="1">
    <citation type="submission" date="2017-02" db="UniProtKB">
        <authorList>
            <consortium name="WormBaseParasite"/>
        </authorList>
    </citation>
    <scope>IDENTIFICATION</scope>
</reference>
<dbReference type="Proteomes" id="UP000036681">
    <property type="component" value="Unplaced"/>
</dbReference>
<sequence>MNEYLNGFILHVFSSKITQIKITRILTVSTSISKRIEKKRYFRLSLTNIKQTFGVNDYWNIFKLNASDGRIPQVQLI</sequence>
<dbReference type="WBParaSite" id="ALUE_0002074101-mRNA-1">
    <property type="protein sequence ID" value="ALUE_0002074101-mRNA-1"/>
    <property type="gene ID" value="ALUE_0002074101"/>
</dbReference>
<dbReference type="AlphaFoldDB" id="A0A0M3IPR3"/>
<organism evidence="1 2">
    <name type="scientific">Ascaris lumbricoides</name>
    <name type="common">Giant roundworm</name>
    <dbReference type="NCBI Taxonomy" id="6252"/>
    <lineage>
        <taxon>Eukaryota</taxon>
        <taxon>Metazoa</taxon>
        <taxon>Ecdysozoa</taxon>
        <taxon>Nematoda</taxon>
        <taxon>Chromadorea</taxon>
        <taxon>Rhabditida</taxon>
        <taxon>Spirurina</taxon>
        <taxon>Ascaridomorpha</taxon>
        <taxon>Ascaridoidea</taxon>
        <taxon>Ascarididae</taxon>
        <taxon>Ascaris</taxon>
    </lineage>
</organism>
<keyword evidence="1" id="KW-1185">Reference proteome</keyword>